<evidence type="ECO:0000256" key="2">
    <source>
        <dbReference type="ARBA" id="ARBA00022643"/>
    </source>
</evidence>
<sequence>MRISVEFHLSFEYSALQQLRQAADHCGFEGIWDYDHFCGPAELAEPTFEGWTTLATMAAVTQRTRIVPLVTGVIYGHPAILAKRAVTVDHICVGQLNLGIGAGWHEAEHYGPGVPAATIARPTRTVRRPRLASMAFGRG</sequence>
<evidence type="ECO:0000256" key="3">
    <source>
        <dbReference type="ARBA" id="ARBA00023002"/>
    </source>
</evidence>
<dbReference type="GO" id="GO:0008726">
    <property type="term" value="F:alkanesulfonate monooxygenase activity"/>
    <property type="evidence" value="ECO:0007669"/>
    <property type="project" value="TreeGrafter"/>
</dbReference>
<dbReference type="EMBL" id="AP022572">
    <property type="protein sequence ID" value="BBX58994.1"/>
    <property type="molecule type" value="Genomic_DNA"/>
</dbReference>
<dbReference type="AlphaFoldDB" id="A0A7I7LGW3"/>
<feature type="domain" description="Luciferase-like" evidence="5">
    <location>
        <begin position="12"/>
        <end position="117"/>
    </location>
</feature>
<gene>
    <name evidence="6" type="ORF">MSHO_43390</name>
</gene>
<dbReference type="SUPFAM" id="SSF51679">
    <property type="entry name" value="Bacterial luciferase-like"/>
    <property type="match status" value="1"/>
</dbReference>
<evidence type="ECO:0000313" key="6">
    <source>
        <dbReference type="EMBL" id="BBX58994.1"/>
    </source>
</evidence>
<accession>A0A7I7LGW3</accession>
<dbReference type="KEGG" id="msho:MSHO_43390"/>
<keyword evidence="7" id="KW-1185">Reference proteome</keyword>
<keyword evidence="1" id="KW-0285">Flavoprotein</keyword>
<dbReference type="InterPro" id="IPR050172">
    <property type="entry name" value="SsuD_RutA_monooxygenase"/>
</dbReference>
<dbReference type="Proteomes" id="UP000467164">
    <property type="component" value="Chromosome"/>
</dbReference>
<dbReference type="Gene3D" id="3.20.20.30">
    <property type="entry name" value="Luciferase-like domain"/>
    <property type="match status" value="1"/>
</dbReference>
<reference evidence="6 7" key="1">
    <citation type="journal article" date="2019" name="Emerg. Microbes Infect.">
        <title>Comprehensive subspecies identification of 175 nontuberculous mycobacteria species based on 7547 genomic profiles.</title>
        <authorList>
            <person name="Matsumoto Y."/>
            <person name="Kinjo T."/>
            <person name="Motooka D."/>
            <person name="Nabeya D."/>
            <person name="Jung N."/>
            <person name="Uechi K."/>
            <person name="Horii T."/>
            <person name="Iida T."/>
            <person name="Fujita J."/>
            <person name="Nakamura S."/>
        </authorList>
    </citation>
    <scope>NUCLEOTIDE SEQUENCE [LARGE SCALE GENOMIC DNA]</scope>
    <source>
        <strain evidence="6 7">JCM 12657</strain>
    </source>
</reference>
<dbReference type="GO" id="GO:0046306">
    <property type="term" value="P:alkanesulfonate catabolic process"/>
    <property type="evidence" value="ECO:0007669"/>
    <property type="project" value="TreeGrafter"/>
</dbReference>
<dbReference type="Pfam" id="PF00296">
    <property type="entry name" value="Bac_luciferase"/>
    <property type="match status" value="1"/>
</dbReference>
<keyword evidence="2" id="KW-0288">FMN</keyword>
<keyword evidence="3" id="KW-0560">Oxidoreductase</keyword>
<name>A0A7I7LGW3_9MYCO</name>
<dbReference type="InterPro" id="IPR011251">
    <property type="entry name" value="Luciferase-like_dom"/>
</dbReference>
<keyword evidence="4" id="KW-0503">Monooxygenase</keyword>
<dbReference type="RefSeq" id="WP_198965418.1">
    <property type="nucleotide sequence ID" value="NZ_AP022572.1"/>
</dbReference>
<dbReference type="PANTHER" id="PTHR42847">
    <property type="entry name" value="ALKANESULFONATE MONOOXYGENASE"/>
    <property type="match status" value="1"/>
</dbReference>
<dbReference type="PANTHER" id="PTHR42847:SF4">
    <property type="entry name" value="ALKANESULFONATE MONOOXYGENASE-RELATED"/>
    <property type="match status" value="1"/>
</dbReference>
<evidence type="ECO:0000256" key="1">
    <source>
        <dbReference type="ARBA" id="ARBA00022630"/>
    </source>
</evidence>
<proteinExistence type="predicted"/>
<evidence type="ECO:0000259" key="5">
    <source>
        <dbReference type="Pfam" id="PF00296"/>
    </source>
</evidence>
<protein>
    <recommendedName>
        <fullName evidence="5">Luciferase-like domain-containing protein</fullName>
    </recommendedName>
</protein>
<organism evidence="6 7">
    <name type="scientific">Mycobacterium shottsii</name>
    <dbReference type="NCBI Taxonomy" id="133549"/>
    <lineage>
        <taxon>Bacteria</taxon>
        <taxon>Bacillati</taxon>
        <taxon>Actinomycetota</taxon>
        <taxon>Actinomycetes</taxon>
        <taxon>Mycobacteriales</taxon>
        <taxon>Mycobacteriaceae</taxon>
        <taxon>Mycobacterium</taxon>
        <taxon>Mycobacterium ulcerans group</taxon>
    </lineage>
</organism>
<dbReference type="InterPro" id="IPR036661">
    <property type="entry name" value="Luciferase-like_sf"/>
</dbReference>
<evidence type="ECO:0000256" key="4">
    <source>
        <dbReference type="ARBA" id="ARBA00023033"/>
    </source>
</evidence>
<evidence type="ECO:0000313" key="7">
    <source>
        <dbReference type="Proteomes" id="UP000467164"/>
    </source>
</evidence>